<dbReference type="InterPro" id="IPR027417">
    <property type="entry name" value="P-loop_NTPase"/>
</dbReference>
<dbReference type="GO" id="GO:0005524">
    <property type="term" value="F:ATP binding"/>
    <property type="evidence" value="ECO:0007669"/>
    <property type="project" value="UniProtKB-KW"/>
</dbReference>
<evidence type="ECO:0000313" key="6">
    <source>
        <dbReference type="Proteomes" id="UP000671828"/>
    </source>
</evidence>
<organism evidence="5 6">
    <name type="scientific">Saccharothrix algeriensis</name>
    <dbReference type="NCBI Taxonomy" id="173560"/>
    <lineage>
        <taxon>Bacteria</taxon>
        <taxon>Bacillati</taxon>
        <taxon>Actinomycetota</taxon>
        <taxon>Actinomycetes</taxon>
        <taxon>Pseudonocardiales</taxon>
        <taxon>Pseudonocardiaceae</taxon>
        <taxon>Saccharothrix</taxon>
    </lineage>
</organism>
<dbReference type="AlphaFoldDB" id="A0A8T8I3A2"/>
<name>A0A8T8I3A2_9PSEU</name>
<keyword evidence="3 5" id="KW-0067">ATP-binding</keyword>
<accession>A0A8T8I3A2</accession>
<evidence type="ECO:0000259" key="4">
    <source>
        <dbReference type="Pfam" id="PF08352"/>
    </source>
</evidence>
<reference evidence="5" key="1">
    <citation type="submission" date="2021-04" db="EMBL/GenBank/DDBJ databases">
        <title>Saccharothrix algeriensis WGS.</title>
        <authorList>
            <person name="Stuskova K."/>
            <person name="Hakalova E."/>
            <person name="Tebbal A.B."/>
            <person name="Eichmeier A."/>
        </authorList>
    </citation>
    <scope>NUCLEOTIDE SEQUENCE</scope>
    <source>
        <strain evidence="5">NRRL B-24137</strain>
    </source>
</reference>
<sequence length="63" mass="6535">GKGAALDTIKGLPPNLLRIPPGCPFHPRCPRARDVCSVDVPAEVPLGPGRVSACHFAAEVLHG</sequence>
<dbReference type="NCBIfam" id="TIGR01727">
    <property type="entry name" value="oligo_HPY"/>
    <property type="match status" value="1"/>
</dbReference>
<feature type="non-terminal residue" evidence="5">
    <location>
        <position position="1"/>
    </location>
</feature>
<dbReference type="Gene3D" id="3.40.50.300">
    <property type="entry name" value="P-loop containing nucleotide triphosphate hydrolases"/>
    <property type="match status" value="1"/>
</dbReference>
<keyword evidence="2" id="KW-0547">Nucleotide-binding</keyword>
<evidence type="ECO:0000256" key="2">
    <source>
        <dbReference type="ARBA" id="ARBA00022741"/>
    </source>
</evidence>
<keyword evidence="1" id="KW-0813">Transport</keyword>
<dbReference type="GO" id="GO:0015833">
    <property type="term" value="P:peptide transport"/>
    <property type="evidence" value="ECO:0007669"/>
    <property type="project" value="InterPro"/>
</dbReference>
<dbReference type="EMBL" id="CP072788">
    <property type="protein sequence ID" value="QTR05335.1"/>
    <property type="molecule type" value="Genomic_DNA"/>
</dbReference>
<dbReference type="Pfam" id="PF08352">
    <property type="entry name" value="oligo_HPY"/>
    <property type="match status" value="1"/>
</dbReference>
<protein>
    <submittedName>
        <fullName evidence="5">Methionine ABC transporter ATP-binding protein</fullName>
    </submittedName>
</protein>
<proteinExistence type="predicted"/>
<feature type="domain" description="Oligopeptide/dipeptide ABC transporter C-terminal" evidence="4">
    <location>
        <begin position="5"/>
        <end position="36"/>
    </location>
</feature>
<dbReference type="InterPro" id="IPR013563">
    <property type="entry name" value="Oligopep_ABC_C"/>
</dbReference>
<evidence type="ECO:0000313" key="5">
    <source>
        <dbReference type="EMBL" id="QTR05335.1"/>
    </source>
</evidence>
<gene>
    <name evidence="5" type="ORF">J7S33_12230</name>
</gene>
<evidence type="ECO:0000256" key="3">
    <source>
        <dbReference type="ARBA" id="ARBA00022840"/>
    </source>
</evidence>
<dbReference type="Proteomes" id="UP000671828">
    <property type="component" value="Chromosome"/>
</dbReference>
<evidence type="ECO:0000256" key="1">
    <source>
        <dbReference type="ARBA" id="ARBA00022448"/>
    </source>
</evidence>